<proteinExistence type="predicted"/>
<dbReference type="EMBL" id="UATL01000001">
    <property type="protein sequence ID" value="SPY28005.1"/>
    <property type="molecule type" value="Genomic_DNA"/>
</dbReference>
<reference evidence="2 3" key="1">
    <citation type="submission" date="2018-06" db="EMBL/GenBank/DDBJ databases">
        <authorList>
            <consortium name="Pathogen Informatics"/>
            <person name="Doyle S."/>
        </authorList>
    </citation>
    <scope>NUCLEOTIDE SEQUENCE [LARGE SCALE GENOMIC DNA]</scope>
    <source>
        <strain evidence="2 3">NCTC11647</strain>
    </source>
</reference>
<keyword evidence="2" id="KW-0808">Transferase</keyword>
<protein>
    <submittedName>
        <fullName evidence="2">Mg-protoporphyrin IX methyl transferase</fullName>
    </submittedName>
</protein>
<feature type="domain" description="Methyltransferase" evidence="1">
    <location>
        <begin position="65"/>
        <end position="144"/>
    </location>
</feature>
<dbReference type="Gene3D" id="3.40.50.150">
    <property type="entry name" value="Vaccinia Virus protein VP39"/>
    <property type="match status" value="1"/>
</dbReference>
<dbReference type="InterPro" id="IPR041698">
    <property type="entry name" value="Methyltransf_25"/>
</dbReference>
<dbReference type="AlphaFoldDB" id="A0A2T3QM32"/>
<dbReference type="InterPro" id="IPR029063">
    <property type="entry name" value="SAM-dependent_MTases_sf"/>
</dbReference>
<dbReference type="GO" id="GO:0016740">
    <property type="term" value="F:transferase activity"/>
    <property type="evidence" value="ECO:0007669"/>
    <property type="project" value="UniProtKB-KW"/>
</dbReference>
<dbReference type="Proteomes" id="UP000251647">
    <property type="component" value="Unassembled WGS sequence"/>
</dbReference>
<sequence length="269" mass="30855">MGINNICFSTLYKNHIKQVRPTPRPPEHWDKKAEQLPQKAVNAKDHYVEQFIDFMDFSDAKTLFDMGCGTGSIALSVADWFDDVYAVDYSPKMLEICQHRADTQHVDNIHLINKAWEDSWQEIPQCDIAIASRSTLVQDLEAALIKLNNQAKLRVYTTHTVNDSFIDPEIIRALKREVNSGPNYIYAVNILHELGINPKLNYITNPNSQKTVETYEELEQQVKLGLGSLTDAEQSLLQEYFAKKKALGEVIKKPSRDWAIVYWDVTKKL</sequence>
<dbReference type="OrthoDB" id="9795085at2"/>
<gene>
    <name evidence="2" type="ORF">NCTC11647_01091</name>
</gene>
<dbReference type="SUPFAM" id="SSF53335">
    <property type="entry name" value="S-adenosyl-L-methionine-dependent methyltransferases"/>
    <property type="match status" value="1"/>
</dbReference>
<evidence type="ECO:0000259" key="1">
    <source>
        <dbReference type="Pfam" id="PF13649"/>
    </source>
</evidence>
<dbReference type="CDD" id="cd02440">
    <property type="entry name" value="AdoMet_MTases"/>
    <property type="match status" value="1"/>
</dbReference>
<accession>A0A2T3QM32</accession>
<name>A0A2T3QM32_PHODM</name>
<evidence type="ECO:0000313" key="2">
    <source>
        <dbReference type="EMBL" id="SPY28005.1"/>
    </source>
</evidence>
<dbReference type="RefSeq" id="WP_005299762.1">
    <property type="nucleotide sequence ID" value="NZ_PYOG01000005.1"/>
</dbReference>
<dbReference type="Pfam" id="PF13649">
    <property type="entry name" value="Methyltransf_25"/>
    <property type="match status" value="1"/>
</dbReference>
<evidence type="ECO:0000313" key="3">
    <source>
        <dbReference type="Proteomes" id="UP000251647"/>
    </source>
</evidence>
<organism evidence="2 3">
    <name type="scientific">Photobacterium damselae</name>
    <dbReference type="NCBI Taxonomy" id="38293"/>
    <lineage>
        <taxon>Bacteria</taxon>
        <taxon>Pseudomonadati</taxon>
        <taxon>Pseudomonadota</taxon>
        <taxon>Gammaproteobacteria</taxon>
        <taxon>Vibrionales</taxon>
        <taxon>Vibrionaceae</taxon>
        <taxon>Photobacterium</taxon>
    </lineage>
</organism>